<dbReference type="STRING" id="1271860.SAMN05216174_113126"/>
<dbReference type="Gene3D" id="1.10.357.10">
    <property type="entry name" value="Tetracycline Repressor, domain 2"/>
    <property type="match status" value="1"/>
</dbReference>
<dbReference type="InterPro" id="IPR041583">
    <property type="entry name" value="TetR_C_31"/>
</dbReference>
<feature type="domain" description="Tetracyclin repressor-like C-terminal group 31" evidence="1">
    <location>
        <begin position="2"/>
        <end position="37"/>
    </location>
</feature>
<dbReference type="Proteomes" id="UP000199501">
    <property type="component" value="Unassembled WGS sequence"/>
</dbReference>
<sequence length="88" mass="9657">MTALMHDLFARITRERNSYLALLELRLDAARHPDQARVHALADLGANIVFHVDSGFPATWTPCGCCTAMRPFSTAAATRTWRFGAGAP</sequence>
<name>A0A1G6VXP1_9PSEU</name>
<dbReference type="RefSeq" id="WP_091454995.1">
    <property type="nucleotide sequence ID" value="NZ_FMZZ01000013.1"/>
</dbReference>
<evidence type="ECO:0000259" key="1">
    <source>
        <dbReference type="Pfam" id="PF17940"/>
    </source>
</evidence>
<gene>
    <name evidence="2" type="ORF">SAMN05216174_113126</name>
</gene>
<protein>
    <recommendedName>
        <fullName evidence="1">Tetracyclin repressor-like C-terminal group 31 domain-containing protein</fullName>
    </recommendedName>
</protein>
<evidence type="ECO:0000313" key="3">
    <source>
        <dbReference type="Proteomes" id="UP000199501"/>
    </source>
</evidence>
<dbReference type="Pfam" id="PF17940">
    <property type="entry name" value="TetR_C_31"/>
    <property type="match status" value="1"/>
</dbReference>
<dbReference type="AlphaFoldDB" id="A0A1G6VXP1"/>
<proteinExistence type="predicted"/>
<dbReference type="EMBL" id="FMZZ01000013">
    <property type="protein sequence ID" value="SDD57747.1"/>
    <property type="molecule type" value="Genomic_DNA"/>
</dbReference>
<accession>A0A1G6VXP1</accession>
<organism evidence="2 3">
    <name type="scientific">Actinokineospora iranica</name>
    <dbReference type="NCBI Taxonomy" id="1271860"/>
    <lineage>
        <taxon>Bacteria</taxon>
        <taxon>Bacillati</taxon>
        <taxon>Actinomycetota</taxon>
        <taxon>Actinomycetes</taxon>
        <taxon>Pseudonocardiales</taxon>
        <taxon>Pseudonocardiaceae</taxon>
        <taxon>Actinokineospora</taxon>
    </lineage>
</organism>
<reference evidence="3" key="1">
    <citation type="submission" date="2016-10" db="EMBL/GenBank/DDBJ databases">
        <authorList>
            <person name="Varghese N."/>
            <person name="Submissions S."/>
        </authorList>
    </citation>
    <scope>NUCLEOTIDE SEQUENCE [LARGE SCALE GENOMIC DNA]</scope>
    <source>
        <strain evidence="3">IBRC-M 10403</strain>
    </source>
</reference>
<keyword evidence="3" id="KW-1185">Reference proteome</keyword>
<evidence type="ECO:0000313" key="2">
    <source>
        <dbReference type="EMBL" id="SDD57747.1"/>
    </source>
</evidence>